<evidence type="ECO:0000256" key="1">
    <source>
        <dbReference type="ARBA" id="ARBA00008950"/>
    </source>
</evidence>
<dbReference type="PIRSF" id="PIRSF000883">
    <property type="entry name" value="Pesterase_MJ0912"/>
    <property type="match status" value="1"/>
</dbReference>
<feature type="region of interest" description="Disordered" evidence="2">
    <location>
        <begin position="209"/>
        <end position="247"/>
    </location>
</feature>
<dbReference type="Proteomes" id="UP000807370">
    <property type="component" value="Unassembled WGS sequence"/>
</dbReference>
<dbReference type="RefSeq" id="WP_197962345.1">
    <property type="nucleotide sequence ID" value="NZ_JACCHP010000019.1"/>
</dbReference>
<name>A0ABS0PVN9_9BRAD</name>
<dbReference type="PANTHER" id="PTHR42850:SF2">
    <property type="entry name" value="BLL5683 PROTEIN"/>
    <property type="match status" value="1"/>
</dbReference>
<feature type="compositionally biased region" description="Polar residues" evidence="2">
    <location>
        <begin position="232"/>
        <end position="241"/>
    </location>
</feature>
<comment type="caution">
    <text evidence="4">The sequence shown here is derived from an EMBL/GenBank/DDBJ whole genome shotgun (WGS) entry which is preliminary data.</text>
</comment>
<evidence type="ECO:0000313" key="5">
    <source>
        <dbReference type="Proteomes" id="UP000807370"/>
    </source>
</evidence>
<dbReference type="InterPro" id="IPR029052">
    <property type="entry name" value="Metallo-depent_PP-like"/>
</dbReference>
<comment type="similarity">
    <text evidence="1">Belongs to the metallophosphoesterase superfamily. YfcE family.</text>
</comment>
<sequence>MKIAVLADIHGNAGALRATLVEARKSGIQYLIVLGDLIGYYYAASEVLEELRQWPFVAIRGNHERMFAEALRSDRAMQTYQERYGSALDLAAATLEPQDCDWLIRLPDRATIHLGGLALELCHGSPRDPDEYVYPDSSAATLDACRVAGADLVLMGHTHYPMLNAGARPVLLNPGSVGQARDRGGFACWCSIDTSTRAMEIKRTPYDTRPLAEEARRRDPHLPYLAEVLERSNPTADSTKTGPRDDL</sequence>
<dbReference type="SUPFAM" id="SSF56300">
    <property type="entry name" value="Metallo-dependent phosphatases"/>
    <property type="match status" value="1"/>
</dbReference>
<dbReference type="InterPro" id="IPR011152">
    <property type="entry name" value="Pesterase_MJ0912"/>
</dbReference>
<reference evidence="4 5" key="1">
    <citation type="submission" date="2020-07" db="EMBL/GenBank/DDBJ databases">
        <title>Bradyrhizobium diversity isolated from nodules of indigenous legumes of Western Australia.</title>
        <authorList>
            <person name="Klepa M.S."/>
        </authorList>
    </citation>
    <scope>NUCLEOTIDE SEQUENCE [LARGE SCALE GENOMIC DNA]</scope>
    <source>
        <strain evidence="4 5">CNPSo 4010</strain>
    </source>
</reference>
<evidence type="ECO:0000259" key="3">
    <source>
        <dbReference type="Pfam" id="PF12850"/>
    </source>
</evidence>
<dbReference type="Gene3D" id="3.60.21.10">
    <property type="match status" value="1"/>
</dbReference>
<gene>
    <name evidence="4" type="ORF">HZZ13_25985</name>
</gene>
<evidence type="ECO:0000313" key="4">
    <source>
        <dbReference type="EMBL" id="MBH5401208.1"/>
    </source>
</evidence>
<dbReference type="InterPro" id="IPR050126">
    <property type="entry name" value="Ap4A_hydrolase"/>
</dbReference>
<accession>A0ABS0PVN9</accession>
<dbReference type="InterPro" id="IPR024654">
    <property type="entry name" value="Calcineurin-like_PHP_lpxH"/>
</dbReference>
<organism evidence="4 5">
    <name type="scientific">Bradyrhizobium agreste</name>
    <dbReference type="NCBI Taxonomy" id="2751811"/>
    <lineage>
        <taxon>Bacteria</taxon>
        <taxon>Pseudomonadati</taxon>
        <taxon>Pseudomonadota</taxon>
        <taxon>Alphaproteobacteria</taxon>
        <taxon>Hyphomicrobiales</taxon>
        <taxon>Nitrobacteraceae</taxon>
        <taxon>Bradyrhizobium</taxon>
    </lineage>
</organism>
<protein>
    <submittedName>
        <fullName evidence="4">Metallophosphoesterase family protein</fullName>
    </submittedName>
</protein>
<evidence type="ECO:0000256" key="2">
    <source>
        <dbReference type="SAM" id="MobiDB-lite"/>
    </source>
</evidence>
<dbReference type="EMBL" id="JACCHP010000019">
    <property type="protein sequence ID" value="MBH5401208.1"/>
    <property type="molecule type" value="Genomic_DNA"/>
</dbReference>
<keyword evidence="5" id="KW-1185">Reference proteome</keyword>
<feature type="compositionally biased region" description="Basic and acidic residues" evidence="2">
    <location>
        <begin position="209"/>
        <end position="221"/>
    </location>
</feature>
<feature type="domain" description="Calcineurin-like phosphoesterase" evidence="3">
    <location>
        <begin position="1"/>
        <end position="189"/>
    </location>
</feature>
<dbReference type="Pfam" id="PF12850">
    <property type="entry name" value="Metallophos_2"/>
    <property type="match status" value="1"/>
</dbReference>
<dbReference type="PANTHER" id="PTHR42850">
    <property type="entry name" value="METALLOPHOSPHOESTERASE"/>
    <property type="match status" value="1"/>
</dbReference>
<proteinExistence type="inferred from homology"/>